<reference evidence="5" key="1">
    <citation type="submission" date="2016-10" db="EMBL/GenBank/DDBJ databases">
        <authorList>
            <person name="Varghese N."/>
            <person name="Submissions S."/>
        </authorList>
    </citation>
    <scope>NUCLEOTIDE SEQUENCE [LARGE SCALE GENOMIC DNA]</scope>
    <source>
        <strain evidence="5">IBRC-M 10043</strain>
    </source>
</reference>
<evidence type="ECO:0000256" key="1">
    <source>
        <dbReference type="ARBA" id="ARBA00006484"/>
    </source>
</evidence>
<dbReference type="AlphaFoldDB" id="A0A1H8ELD0"/>
<comment type="similarity">
    <text evidence="1 3">Belongs to the short-chain dehydrogenases/reductases (SDR) family.</text>
</comment>
<evidence type="ECO:0000313" key="5">
    <source>
        <dbReference type="Proteomes" id="UP000198775"/>
    </source>
</evidence>
<dbReference type="EMBL" id="FOCX01000002">
    <property type="protein sequence ID" value="SEN20283.1"/>
    <property type="molecule type" value="Genomic_DNA"/>
</dbReference>
<name>A0A1H8ELD0_9EURY</name>
<dbReference type="OrthoDB" id="10157at2157"/>
<proteinExistence type="inferred from homology"/>
<protein>
    <submittedName>
        <fullName evidence="4">NADP-dependent 3-hydroxy acid dehydrogenase YdfG</fullName>
    </submittedName>
</protein>
<dbReference type="FunFam" id="3.40.50.720:FF:000084">
    <property type="entry name" value="Short-chain dehydrogenase reductase"/>
    <property type="match status" value="1"/>
</dbReference>
<organism evidence="4 5">
    <name type="scientific">Halorientalis persicus</name>
    <dbReference type="NCBI Taxonomy" id="1367881"/>
    <lineage>
        <taxon>Archaea</taxon>
        <taxon>Methanobacteriati</taxon>
        <taxon>Methanobacteriota</taxon>
        <taxon>Stenosarchaea group</taxon>
        <taxon>Halobacteria</taxon>
        <taxon>Halobacteriales</taxon>
        <taxon>Haloarculaceae</taxon>
        <taxon>Halorientalis</taxon>
    </lineage>
</organism>
<dbReference type="PANTHER" id="PTHR44169:SF6">
    <property type="entry name" value="NADPH-DEPENDENT 1-ACYLDIHYDROXYACETONE PHOSPHATE REDUCTASE"/>
    <property type="match status" value="1"/>
</dbReference>
<dbReference type="Proteomes" id="UP000198775">
    <property type="component" value="Unassembled WGS sequence"/>
</dbReference>
<dbReference type="PRINTS" id="PR00080">
    <property type="entry name" value="SDRFAMILY"/>
</dbReference>
<gene>
    <name evidence="4" type="ORF">SAMN05216388_100245</name>
</gene>
<evidence type="ECO:0000256" key="2">
    <source>
        <dbReference type="ARBA" id="ARBA00023002"/>
    </source>
</evidence>
<keyword evidence="2" id="KW-0560">Oxidoreductase</keyword>
<sequence length="275" mass="29781">MEDKTVLITGASSGIGRATAQTFDDEGWTVYATARDTADIEDLAEAGCETQELDVTEPEHVEAAIERVVEDEGRLDCLVNNAGYAQFGPLEDVPTDRVHDQFDVNVYGPHRLIREALPHMREQGEGTIVNVSSVAGRIATPGMGVYNGSKFALEGLTDALRGEVDDYGLDAVLIEPGPVDTNFDDRADEELENGTERSGAYDSIYAFYEEGQTFGGASALSVPPTDVAETILEAACSPDPEPRYPVGQVAKYSSLLRFVPDRLRDGVYRLAKKLA</sequence>
<dbReference type="InterPro" id="IPR036291">
    <property type="entry name" value="NAD(P)-bd_dom_sf"/>
</dbReference>
<dbReference type="Pfam" id="PF00106">
    <property type="entry name" value="adh_short"/>
    <property type="match status" value="1"/>
</dbReference>
<dbReference type="PANTHER" id="PTHR44169">
    <property type="entry name" value="NADPH-DEPENDENT 1-ACYLDIHYDROXYACETONE PHOSPHATE REDUCTASE"/>
    <property type="match status" value="1"/>
</dbReference>
<dbReference type="SUPFAM" id="SSF51735">
    <property type="entry name" value="NAD(P)-binding Rossmann-fold domains"/>
    <property type="match status" value="1"/>
</dbReference>
<dbReference type="GO" id="GO:0016491">
    <property type="term" value="F:oxidoreductase activity"/>
    <property type="evidence" value="ECO:0007669"/>
    <property type="project" value="UniProtKB-KW"/>
</dbReference>
<dbReference type="PRINTS" id="PR00081">
    <property type="entry name" value="GDHRDH"/>
</dbReference>
<dbReference type="InterPro" id="IPR020904">
    <property type="entry name" value="Sc_DH/Rdtase_CS"/>
</dbReference>
<dbReference type="InterPro" id="IPR002347">
    <property type="entry name" value="SDR_fam"/>
</dbReference>
<evidence type="ECO:0000256" key="3">
    <source>
        <dbReference type="RuleBase" id="RU000363"/>
    </source>
</evidence>
<dbReference type="RefSeq" id="WP_092657220.1">
    <property type="nucleotide sequence ID" value="NZ_FOCX01000002.1"/>
</dbReference>
<accession>A0A1H8ELD0</accession>
<keyword evidence="5" id="KW-1185">Reference proteome</keyword>
<dbReference type="PROSITE" id="PS00061">
    <property type="entry name" value="ADH_SHORT"/>
    <property type="match status" value="1"/>
</dbReference>
<dbReference type="Gene3D" id="3.40.50.720">
    <property type="entry name" value="NAD(P)-binding Rossmann-like Domain"/>
    <property type="match status" value="1"/>
</dbReference>
<dbReference type="CDD" id="cd05374">
    <property type="entry name" value="17beta-HSD-like_SDR_c"/>
    <property type="match status" value="1"/>
</dbReference>
<evidence type="ECO:0000313" key="4">
    <source>
        <dbReference type="EMBL" id="SEN20283.1"/>
    </source>
</evidence>